<dbReference type="Gene3D" id="3.30.200.20">
    <property type="entry name" value="Phosphorylase Kinase, domain 1"/>
    <property type="match status" value="1"/>
</dbReference>
<evidence type="ECO:0000259" key="12">
    <source>
        <dbReference type="PROSITE" id="PS50011"/>
    </source>
</evidence>
<feature type="repeat" description="WD" evidence="9">
    <location>
        <begin position="735"/>
        <end position="776"/>
    </location>
</feature>
<dbReference type="InterPro" id="IPR011009">
    <property type="entry name" value="Kinase-like_dom_sf"/>
</dbReference>
<evidence type="ECO:0000256" key="4">
    <source>
        <dbReference type="ARBA" id="ARBA00022679"/>
    </source>
</evidence>
<dbReference type="Pfam" id="PF00400">
    <property type="entry name" value="WD40"/>
    <property type="match status" value="2"/>
</dbReference>
<dbReference type="PROSITE" id="PS00107">
    <property type="entry name" value="PROTEIN_KINASE_ATP"/>
    <property type="match status" value="1"/>
</dbReference>
<dbReference type="GO" id="GO:0005524">
    <property type="term" value="F:ATP binding"/>
    <property type="evidence" value="ECO:0007669"/>
    <property type="project" value="UniProtKB-UniRule"/>
</dbReference>
<dbReference type="SUPFAM" id="SSF56112">
    <property type="entry name" value="Protein kinase-like (PK-like)"/>
    <property type="match status" value="1"/>
</dbReference>
<evidence type="ECO:0000256" key="10">
    <source>
        <dbReference type="PROSITE-ProRule" id="PRU10141"/>
    </source>
</evidence>
<dbReference type="CDD" id="cd14014">
    <property type="entry name" value="STKc_PknB_like"/>
    <property type="match status" value="1"/>
</dbReference>
<dbReference type="InterPro" id="IPR036322">
    <property type="entry name" value="WD40_repeat_dom_sf"/>
</dbReference>
<evidence type="ECO:0000256" key="8">
    <source>
        <dbReference type="ARBA" id="ARBA00022840"/>
    </source>
</evidence>
<dbReference type="PROSITE" id="PS50011">
    <property type="entry name" value="PROTEIN_KINASE_DOM"/>
    <property type="match status" value="1"/>
</dbReference>
<dbReference type="SMART" id="SM00320">
    <property type="entry name" value="WD40"/>
    <property type="match status" value="7"/>
</dbReference>
<dbReference type="AlphaFoldDB" id="A0A1S1PT32"/>
<evidence type="ECO:0000256" key="7">
    <source>
        <dbReference type="ARBA" id="ARBA00022777"/>
    </source>
</evidence>
<feature type="compositionally biased region" description="Low complexity" evidence="11">
    <location>
        <begin position="385"/>
        <end position="405"/>
    </location>
</feature>
<feature type="compositionally biased region" description="Polar residues" evidence="11">
    <location>
        <begin position="415"/>
        <end position="424"/>
    </location>
</feature>
<reference evidence="14" key="1">
    <citation type="submission" date="2016-07" db="EMBL/GenBank/DDBJ databases">
        <title>Frankia sp. NRRL B-16219 Genome sequencing.</title>
        <authorList>
            <person name="Ghodhbane-Gtari F."/>
            <person name="Swanson E."/>
            <person name="Gueddou A."/>
            <person name="Louati M."/>
            <person name="Nouioui I."/>
            <person name="Hezbri K."/>
            <person name="Abebe-Akele F."/>
            <person name="Simpson S."/>
            <person name="Morris K."/>
            <person name="Thomas K."/>
            <person name="Gtari M."/>
            <person name="Tisa L.S."/>
        </authorList>
    </citation>
    <scope>NUCLEOTIDE SEQUENCE [LARGE SCALE GENOMIC DNA]</scope>
    <source>
        <strain evidence="14">NRRL B-16219</strain>
    </source>
</reference>
<evidence type="ECO:0000256" key="1">
    <source>
        <dbReference type="ARBA" id="ARBA00010886"/>
    </source>
</evidence>
<feature type="repeat" description="WD" evidence="9">
    <location>
        <begin position="780"/>
        <end position="821"/>
    </location>
</feature>
<feature type="binding site" evidence="10">
    <location>
        <position position="56"/>
    </location>
    <ligand>
        <name>ATP</name>
        <dbReference type="ChEBI" id="CHEBI:30616"/>
    </ligand>
</feature>
<gene>
    <name evidence="13" type="ORF">BBK14_06185</name>
</gene>
<dbReference type="Proteomes" id="UP000179769">
    <property type="component" value="Unassembled WGS sequence"/>
</dbReference>
<feature type="region of interest" description="Disordered" evidence="11">
    <location>
        <begin position="1"/>
        <end position="21"/>
    </location>
</feature>
<comment type="caution">
    <text evidence="13">The sequence shown here is derived from an EMBL/GenBank/DDBJ whole genome shotgun (WGS) entry which is preliminary data.</text>
</comment>
<keyword evidence="4" id="KW-0808">Transferase</keyword>
<dbReference type="InterPro" id="IPR015943">
    <property type="entry name" value="WD40/YVTN_repeat-like_dom_sf"/>
</dbReference>
<keyword evidence="7" id="KW-0418">Kinase</keyword>
<evidence type="ECO:0000256" key="2">
    <source>
        <dbReference type="ARBA" id="ARBA00012513"/>
    </source>
</evidence>
<sequence>MTGATPPPVSGNTARPLRTEDPVQLGAYRVVGRLGQGGMGAVFLGQAPDGTAVAIKVIRPELASRPEFRARFARETESARRVRRFTTAAVLDADPNGPQPYLVTEFVEGPTLSRHVAARGPMRPADLEQLAVSVATALSAIHAAGIVHRDLTPANVLLSPVGPKVIDFGLAREYDTVSDLSRNVKQAIGTPGYMSPEQILDLPITAAVDIFAWGSIMIFAATGHPPFGHGRMEAVLYRIINEQPQLDGVTGELRELVELAMRKDPATRPSAEELRASLMGGVAIPDRSAAPGPPGGTEGTAGTAGAPRGRRWSRGGRRDRAGTASGTAAGAAAGAAASGPVGPGDVSGAGGTPGAGAGGAGAGGGGSAVGSRSGGAVGGRGGSGTAAAAHGPLTHAPRAGAGPALGTPPPASSFPGVSSPGSAQPRTPSGPISQPPPYPLSPAPQGQGGQPAGGQGTGGPGWSGPVPAGPLARPAESSGPVSPVPGAPAPAGSGEGAGADPSQGAESGHGSRRRTMVLAGFAALLVAAVVVPIVTLGGGGGDDGSSADREAIAAHLAATAAASRAQDPALAARLSLAAYRIAAVQAAEDAMVASFAGASAVRTPASDVPYGDIAINPAGTVLAATSADGVLRLFRLTDGGEPALISERRSDDPSDGIAFTGDGTRLATGGTQSAARLWQVTDPANPQQVAQMDGLSRPVHVALSADGSLLAAAAQDGTFGLWNVSNPAAPAMLRLQLTTAVITDMALTPDGKLLATAGIGGDVQLWNITDPRKPVRAGVASGAVGAVNAVAFSTDGHQMITGGDDRTVRVWDVRDPMAARLTSELHGHTAPVDAVVFGAGGQPVSGDQAGVVAYWDTSSAVPMVRVGDLKSSILALATDAADDRLALSTESGQVAVWTTDAAKLTTIACADPDARISRAEWEQRISELPFRDPCTA</sequence>
<keyword evidence="3 9" id="KW-0853">WD repeat</keyword>
<dbReference type="InterPro" id="IPR050660">
    <property type="entry name" value="NEK_Ser/Thr_kinase"/>
</dbReference>
<keyword evidence="5" id="KW-0677">Repeat</keyword>
<accession>A0A1S1PT32</accession>
<dbReference type="InterPro" id="IPR000719">
    <property type="entry name" value="Prot_kinase_dom"/>
</dbReference>
<dbReference type="SUPFAM" id="SSF50978">
    <property type="entry name" value="WD40 repeat-like"/>
    <property type="match status" value="1"/>
</dbReference>
<dbReference type="Gene3D" id="2.130.10.10">
    <property type="entry name" value="YVTN repeat-like/Quinoprotein amine dehydrogenase"/>
    <property type="match status" value="2"/>
</dbReference>
<dbReference type="EC" id="2.7.11.1" evidence="2"/>
<dbReference type="PANTHER" id="PTHR43671">
    <property type="entry name" value="SERINE/THREONINE-PROTEIN KINASE NEK"/>
    <property type="match status" value="1"/>
</dbReference>
<evidence type="ECO:0000313" key="13">
    <source>
        <dbReference type="EMBL" id="OHV24429.1"/>
    </source>
</evidence>
<dbReference type="PROSITE" id="PS50294">
    <property type="entry name" value="WD_REPEATS_REGION"/>
    <property type="match status" value="1"/>
</dbReference>
<feature type="compositionally biased region" description="Gly residues" evidence="11">
    <location>
        <begin position="446"/>
        <end position="462"/>
    </location>
</feature>
<dbReference type="RefSeq" id="WP_071065608.1">
    <property type="nucleotide sequence ID" value="NZ_MAXA01000235.1"/>
</dbReference>
<evidence type="ECO:0000256" key="11">
    <source>
        <dbReference type="SAM" id="MobiDB-lite"/>
    </source>
</evidence>
<protein>
    <recommendedName>
        <fullName evidence="2">non-specific serine/threonine protein kinase</fullName>
        <ecNumber evidence="2">2.7.11.1</ecNumber>
    </recommendedName>
</protein>
<dbReference type="PANTHER" id="PTHR43671:SF13">
    <property type="entry name" value="SERINE_THREONINE-PROTEIN KINASE NEK2"/>
    <property type="match status" value="1"/>
</dbReference>
<comment type="similarity">
    <text evidence="1">Belongs to the protein kinase superfamily. NEK Ser/Thr protein kinase family. NIMA subfamily.</text>
</comment>
<name>A0A1S1PT32_9ACTN</name>
<feature type="compositionally biased region" description="Pro residues" evidence="11">
    <location>
        <begin position="433"/>
        <end position="442"/>
    </location>
</feature>
<feature type="compositionally biased region" description="Gly residues" evidence="11">
    <location>
        <begin position="341"/>
        <end position="384"/>
    </location>
</feature>
<organism evidence="13 14">
    <name type="scientific">Parafrankia soli</name>
    <dbReference type="NCBI Taxonomy" id="2599596"/>
    <lineage>
        <taxon>Bacteria</taxon>
        <taxon>Bacillati</taxon>
        <taxon>Actinomycetota</taxon>
        <taxon>Actinomycetes</taxon>
        <taxon>Frankiales</taxon>
        <taxon>Frankiaceae</taxon>
        <taxon>Parafrankia</taxon>
    </lineage>
</organism>
<dbReference type="InterPro" id="IPR017441">
    <property type="entry name" value="Protein_kinase_ATP_BS"/>
</dbReference>
<keyword evidence="8 10" id="KW-0067">ATP-binding</keyword>
<dbReference type="PROSITE" id="PS00678">
    <property type="entry name" value="WD_REPEATS_1"/>
    <property type="match status" value="1"/>
</dbReference>
<keyword evidence="6 10" id="KW-0547">Nucleotide-binding</keyword>
<evidence type="ECO:0000256" key="5">
    <source>
        <dbReference type="ARBA" id="ARBA00022737"/>
    </source>
</evidence>
<dbReference type="PROSITE" id="PS00109">
    <property type="entry name" value="PROTEIN_KINASE_TYR"/>
    <property type="match status" value="1"/>
</dbReference>
<dbReference type="GO" id="GO:0004674">
    <property type="term" value="F:protein serine/threonine kinase activity"/>
    <property type="evidence" value="ECO:0007669"/>
    <property type="project" value="UniProtKB-EC"/>
</dbReference>
<dbReference type="InterPro" id="IPR008266">
    <property type="entry name" value="Tyr_kinase_AS"/>
</dbReference>
<dbReference type="EMBL" id="MAXA01000235">
    <property type="protein sequence ID" value="OHV24429.1"/>
    <property type="molecule type" value="Genomic_DNA"/>
</dbReference>
<evidence type="ECO:0000313" key="14">
    <source>
        <dbReference type="Proteomes" id="UP000179769"/>
    </source>
</evidence>
<dbReference type="Gene3D" id="1.10.510.10">
    <property type="entry name" value="Transferase(Phosphotransferase) domain 1"/>
    <property type="match status" value="1"/>
</dbReference>
<evidence type="ECO:0000256" key="6">
    <source>
        <dbReference type="ARBA" id="ARBA00022741"/>
    </source>
</evidence>
<dbReference type="InterPro" id="IPR019775">
    <property type="entry name" value="WD40_repeat_CS"/>
</dbReference>
<dbReference type="PROSITE" id="PS50082">
    <property type="entry name" value="WD_REPEATS_2"/>
    <property type="match status" value="3"/>
</dbReference>
<evidence type="ECO:0000256" key="9">
    <source>
        <dbReference type="PROSITE-ProRule" id="PRU00221"/>
    </source>
</evidence>
<evidence type="ECO:0000256" key="3">
    <source>
        <dbReference type="ARBA" id="ARBA00022574"/>
    </source>
</evidence>
<keyword evidence="14" id="KW-1185">Reference proteome</keyword>
<dbReference type="OrthoDB" id="3202712at2"/>
<dbReference type="Pfam" id="PF00069">
    <property type="entry name" value="Pkinase"/>
    <property type="match status" value="1"/>
</dbReference>
<proteinExistence type="inferred from homology"/>
<feature type="compositionally biased region" description="Low complexity" evidence="11">
    <location>
        <begin position="322"/>
        <end position="340"/>
    </location>
</feature>
<feature type="region of interest" description="Disordered" evidence="11">
    <location>
        <begin position="282"/>
        <end position="511"/>
    </location>
</feature>
<feature type="domain" description="Protein kinase" evidence="12">
    <location>
        <begin position="28"/>
        <end position="279"/>
    </location>
</feature>
<dbReference type="InterPro" id="IPR001680">
    <property type="entry name" value="WD40_rpt"/>
</dbReference>
<feature type="repeat" description="WD" evidence="9">
    <location>
        <begin position="701"/>
        <end position="732"/>
    </location>
</feature>